<feature type="region of interest" description="Disordered" evidence="1">
    <location>
        <begin position="25"/>
        <end position="96"/>
    </location>
</feature>
<reference evidence="2 3" key="1">
    <citation type="submission" date="2020-06" db="EMBL/GenBank/DDBJ databases">
        <authorList>
            <person name="Li R."/>
            <person name="Bekaert M."/>
        </authorList>
    </citation>
    <scope>NUCLEOTIDE SEQUENCE [LARGE SCALE GENOMIC DNA]</scope>
    <source>
        <strain evidence="3">wild</strain>
    </source>
</reference>
<dbReference type="PANTHER" id="PTHR47331:SF6">
    <property type="entry name" value="DOUBLECORTIN DOMAIN-CONTAINING PROTEIN"/>
    <property type="match status" value="1"/>
</dbReference>
<feature type="region of interest" description="Disordered" evidence="1">
    <location>
        <begin position="148"/>
        <end position="169"/>
    </location>
</feature>
<protein>
    <recommendedName>
        <fullName evidence="4">CCHC-type domain-containing protein</fullName>
    </recommendedName>
</protein>
<evidence type="ECO:0000256" key="1">
    <source>
        <dbReference type="SAM" id="MobiDB-lite"/>
    </source>
</evidence>
<dbReference type="GO" id="GO:0003676">
    <property type="term" value="F:nucleic acid binding"/>
    <property type="evidence" value="ECO:0007669"/>
    <property type="project" value="InterPro"/>
</dbReference>
<proteinExistence type="predicted"/>
<keyword evidence="3" id="KW-1185">Reference proteome</keyword>
<dbReference type="SUPFAM" id="SSF57756">
    <property type="entry name" value="Retrovirus zinc finger-like domains"/>
    <property type="match status" value="1"/>
</dbReference>
<evidence type="ECO:0000313" key="3">
    <source>
        <dbReference type="Proteomes" id="UP000507470"/>
    </source>
</evidence>
<feature type="compositionally biased region" description="Polar residues" evidence="1">
    <location>
        <begin position="74"/>
        <end position="96"/>
    </location>
</feature>
<name>A0A6J8C4U6_MYTCO</name>
<dbReference type="Proteomes" id="UP000507470">
    <property type="component" value="Unassembled WGS sequence"/>
</dbReference>
<dbReference type="PANTHER" id="PTHR47331">
    <property type="entry name" value="PHD-TYPE DOMAIN-CONTAINING PROTEIN"/>
    <property type="match status" value="1"/>
</dbReference>
<dbReference type="InterPro" id="IPR036875">
    <property type="entry name" value="Znf_CCHC_sf"/>
</dbReference>
<dbReference type="GO" id="GO:0008270">
    <property type="term" value="F:zinc ion binding"/>
    <property type="evidence" value="ECO:0007669"/>
    <property type="project" value="InterPro"/>
</dbReference>
<evidence type="ECO:0008006" key="4">
    <source>
        <dbReference type="Google" id="ProtNLM"/>
    </source>
</evidence>
<gene>
    <name evidence="2" type="ORF">MCOR_25250</name>
</gene>
<accession>A0A6J8C4U6</accession>
<feature type="compositionally biased region" description="Polar residues" evidence="1">
    <location>
        <begin position="55"/>
        <end position="64"/>
    </location>
</feature>
<dbReference type="EMBL" id="CACVKT020004454">
    <property type="protein sequence ID" value="CAC5390134.1"/>
    <property type="molecule type" value="Genomic_DNA"/>
</dbReference>
<dbReference type="OrthoDB" id="10066767at2759"/>
<sequence>MDLEVLQCKKEAAVAVAEMEVLESMNNSQGISEEDSKAESVSVVARKRTKEYSSDRNVNISTRKTVLPDKVQSHRTYQTVQSDQNNTSSAKRCPLHNSNHSLDKCRGFRMKPIEERRQFLKENKLCFRCFETSHRQKDCKKSVECNECGNKNHSSALHIDRPQEKKKHY</sequence>
<organism evidence="2 3">
    <name type="scientific">Mytilus coruscus</name>
    <name type="common">Sea mussel</name>
    <dbReference type="NCBI Taxonomy" id="42192"/>
    <lineage>
        <taxon>Eukaryota</taxon>
        <taxon>Metazoa</taxon>
        <taxon>Spiralia</taxon>
        <taxon>Lophotrochozoa</taxon>
        <taxon>Mollusca</taxon>
        <taxon>Bivalvia</taxon>
        <taxon>Autobranchia</taxon>
        <taxon>Pteriomorphia</taxon>
        <taxon>Mytilida</taxon>
        <taxon>Mytiloidea</taxon>
        <taxon>Mytilidae</taxon>
        <taxon>Mytilinae</taxon>
        <taxon>Mytilus</taxon>
    </lineage>
</organism>
<dbReference type="AlphaFoldDB" id="A0A6J8C4U6"/>
<evidence type="ECO:0000313" key="2">
    <source>
        <dbReference type="EMBL" id="CAC5390134.1"/>
    </source>
</evidence>